<dbReference type="KEGG" id="naer:MJ1_0202"/>
<dbReference type="AlphaFoldDB" id="A0A915SCG7"/>
<dbReference type="Proteomes" id="UP001055553">
    <property type="component" value="Chromosome"/>
</dbReference>
<dbReference type="RefSeq" id="WP_258393409.1">
    <property type="nucleotide sequence ID" value="NZ_AP019769.1"/>
</dbReference>
<evidence type="ECO:0000313" key="2">
    <source>
        <dbReference type="Proteomes" id="UP001055553"/>
    </source>
</evidence>
<name>A0A915SCG7_9ARCH</name>
<proteinExistence type="predicted"/>
<dbReference type="GeneID" id="74568154"/>
<keyword evidence="2" id="KW-1185">Reference proteome</keyword>
<accession>A0A915SCG7</accession>
<organism evidence="1 2">
    <name type="scientific">Nanobdella aerobiophila</name>
    <dbReference type="NCBI Taxonomy" id="2586965"/>
    <lineage>
        <taxon>Archaea</taxon>
        <taxon>Nanobdellota</taxon>
        <taxon>Nanobdellia</taxon>
        <taxon>Nanobdellales</taxon>
        <taxon>Nanobdellaceae</taxon>
        <taxon>Nanobdella</taxon>
    </lineage>
</organism>
<reference evidence="2" key="1">
    <citation type="journal article" date="2022" name="Int. J. Syst. Evol. Microbiol.">
        <title>Nanobdella aerobiophila gen. nov., sp. nov., a thermoacidophilic, obligate ectosymbiotic archaeon, and proposal of Nanobdellaceae fam. nov., Nanobdellales ord. nov. and Nanobdellia class. nov.</title>
        <authorList>
            <person name="Kato S."/>
            <person name="Ogasawara A."/>
            <person name="Itoh T."/>
            <person name="Sakai H.D."/>
            <person name="Shimizu M."/>
            <person name="Yuki M."/>
            <person name="Kaneko M."/>
            <person name="Takashina T."/>
            <person name="Ohkuma M."/>
        </authorList>
    </citation>
    <scope>NUCLEOTIDE SEQUENCE [LARGE SCALE GENOMIC DNA]</scope>
    <source>
        <strain evidence="2">MJ1</strain>
    </source>
</reference>
<protein>
    <submittedName>
        <fullName evidence="1">Uncharacterized protein</fullName>
    </submittedName>
</protein>
<gene>
    <name evidence="1" type="ORF">MJ1_0202</name>
</gene>
<evidence type="ECO:0000313" key="1">
    <source>
        <dbReference type="EMBL" id="BBL45373.1"/>
    </source>
</evidence>
<sequence length="110" mass="13493">MKIDNMVDNLIMYLNLYRLHSKKIFNKMNNQDMKALLLISYKEDDILNNIKEIINNREIFKEYLNENNYRKAYMVYRNIKDKYDITEKILIDRIEEIIKIRALDIMKSTH</sequence>
<dbReference type="EMBL" id="AP019769">
    <property type="protein sequence ID" value="BBL45373.1"/>
    <property type="molecule type" value="Genomic_DNA"/>
</dbReference>